<evidence type="ECO:0000313" key="3">
    <source>
        <dbReference type="Proteomes" id="UP000259211"/>
    </source>
</evidence>
<comment type="caution">
    <text evidence="2">The sequence shown here is derived from an EMBL/GenBank/DDBJ whole genome shotgun (WGS) entry which is preliminary data.</text>
</comment>
<dbReference type="EMBL" id="NOWI01000009">
    <property type="protein sequence ID" value="RFT42920.1"/>
    <property type="molecule type" value="Genomic_DNA"/>
</dbReference>
<evidence type="ECO:0000256" key="1">
    <source>
        <dbReference type="SAM" id="Phobius"/>
    </source>
</evidence>
<dbReference type="AlphaFoldDB" id="A0A3E2DBZ1"/>
<feature type="transmembrane region" description="Helical" evidence="1">
    <location>
        <begin position="123"/>
        <end position="140"/>
    </location>
</feature>
<feature type="transmembrane region" description="Helical" evidence="1">
    <location>
        <begin position="84"/>
        <end position="102"/>
    </location>
</feature>
<feature type="transmembrane region" description="Helical" evidence="1">
    <location>
        <begin position="52"/>
        <end position="72"/>
    </location>
</feature>
<keyword evidence="1" id="KW-0472">Membrane</keyword>
<organism evidence="2 3">
    <name type="scientific">Cutibacterium avidum</name>
    <dbReference type="NCBI Taxonomy" id="33010"/>
    <lineage>
        <taxon>Bacteria</taxon>
        <taxon>Bacillati</taxon>
        <taxon>Actinomycetota</taxon>
        <taxon>Actinomycetes</taxon>
        <taxon>Propionibacteriales</taxon>
        <taxon>Propionibacteriaceae</taxon>
        <taxon>Cutibacterium</taxon>
    </lineage>
</organism>
<sequence length="141" mass="14975">MATTYYASRTEPLNMDAHTNVSWALLFIAIIVIPGLLTFVESFVEPDGSGQDVVAGVTIMLALGGIITMGVLADTPIVTTPVPFSILLPVSLALTAIAPCSLPGSNPRADSMFTETHYGAWSSRWVAPVVCLILWIVRLAS</sequence>
<gene>
    <name evidence="2" type="ORF">CHT91_10230</name>
</gene>
<protein>
    <submittedName>
        <fullName evidence="2">Uncharacterized protein</fullName>
    </submittedName>
</protein>
<feature type="transmembrane region" description="Helical" evidence="1">
    <location>
        <begin position="20"/>
        <end position="40"/>
    </location>
</feature>
<keyword evidence="1" id="KW-0812">Transmembrane</keyword>
<evidence type="ECO:0000313" key="2">
    <source>
        <dbReference type="EMBL" id="RFT42920.1"/>
    </source>
</evidence>
<name>A0A3E2DBZ1_9ACTN</name>
<accession>A0A3E2DBZ1</accession>
<dbReference type="RefSeq" id="WP_117189637.1">
    <property type="nucleotide sequence ID" value="NZ_AP024308.1"/>
</dbReference>
<proteinExistence type="predicted"/>
<keyword evidence="1" id="KW-1133">Transmembrane helix</keyword>
<dbReference type="Proteomes" id="UP000259211">
    <property type="component" value="Unassembled WGS sequence"/>
</dbReference>
<reference evidence="2 3" key="1">
    <citation type="submission" date="2017-07" db="EMBL/GenBank/DDBJ databases">
        <authorList>
            <person name="Sun Z.S."/>
            <person name="Albrecht U."/>
            <person name="Echele G."/>
            <person name="Lee C.C."/>
        </authorList>
    </citation>
    <scope>NUCLEOTIDE SEQUENCE [LARGE SCALE GENOMIC DNA]</scope>
    <source>
        <strain evidence="2 3">P16-029</strain>
    </source>
</reference>